<feature type="transmembrane region" description="Helical" evidence="1">
    <location>
        <begin position="20"/>
        <end position="38"/>
    </location>
</feature>
<keyword evidence="1" id="KW-0472">Membrane</keyword>
<evidence type="ECO:0000256" key="1">
    <source>
        <dbReference type="SAM" id="Phobius"/>
    </source>
</evidence>
<accession>A0ABV6YYC3</accession>
<comment type="caution">
    <text evidence="2">The sequence shown here is derived from an EMBL/GenBank/DDBJ whole genome shotgun (WGS) entry which is preliminary data.</text>
</comment>
<dbReference type="Proteomes" id="UP001594351">
    <property type="component" value="Unassembled WGS sequence"/>
</dbReference>
<evidence type="ECO:0000313" key="2">
    <source>
        <dbReference type="EMBL" id="MFC1851071.1"/>
    </source>
</evidence>
<gene>
    <name evidence="2" type="ORF">ACFL27_12830</name>
</gene>
<proteinExistence type="predicted"/>
<dbReference type="SUPFAM" id="SSF82185">
    <property type="entry name" value="Histone H3 K4-specific methyltransferase SET7/9 N-terminal domain"/>
    <property type="match status" value="1"/>
</dbReference>
<keyword evidence="1" id="KW-0812">Transmembrane</keyword>
<sequence length="149" mass="17539">MNKVGHNIPGSRKVTLWSVFRTSVLIVALCSSLILFYFEKPEFCKYEYLLRFYLGSGMSESKVYRYPPADYTGRWTMWYRNGQKLLEGRYNNGLEVGTWTHWRMNGVKLYIAEYERGRAEGLRIQYDQKGDISTIELYKDGSCVSTIRR</sequence>
<keyword evidence="1" id="KW-1133">Transmembrane helix</keyword>
<keyword evidence="3" id="KW-1185">Reference proteome</keyword>
<dbReference type="EMBL" id="JBHPBY010000150">
    <property type="protein sequence ID" value="MFC1851071.1"/>
    <property type="molecule type" value="Genomic_DNA"/>
</dbReference>
<organism evidence="2 3">
    <name type="scientific">candidate division CSSED10-310 bacterium</name>
    <dbReference type="NCBI Taxonomy" id="2855610"/>
    <lineage>
        <taxon>Bacteria</taxon>
        <taxon>Bacteria division CSSED10-310</taxon>
    </lineage>
</organism>
<reference evidence="2 3" key="1">
    <citation type="submission" date="2024-09" db="EMBL/GenBank/DDBJ databases">
        <title>Laminarin stimulates single cell rates of sulfate reduction while oxygen inhibits transcriptomic activity in coastal marine sediment.</title>
        <authorList>
            <person name="Lindsay M."/>
            <person name="Orcutt B."/>
            <person name="Emerson D."/>
            <person name="Stepanauskas R."/>
            <person name="D'Angelo T."/>
        </authorList>
    </citation>
    <scope>NUCLEOTIDE SEQUENCE [LARGE SCALE GENOMIC DNA]</scope>
    <source>
        <strain evidence="2">SAG AM-311-K15</strain>
    </source>
</reference>
<evidence type="ECO:0000313" key="3">
    <source>
        <dbReference type="Proteomes" id="UP001594351"/>
    </source>
</evidence>
<protein>
    <submittedName>
        <fullName evidence="2">Toxin-antitoxin system YwqK family antitoxin</fullName>
    </submittedName>
</protein>
<name>A0ABV6YYC3_UNCC1</name>
<dbReference type="Gene3D" id="2.20.110.10">
    <property type="entry name" value="Histone H3 K4-specific methyltransferase SET7/9 N-terminal domain"/>
    <property type="match status" value="1"/>
</dbReference>